<dbReference type="InterPro" id="IPR011008">
    <property type="entry name" value="Dimeric_a/b-barrel"/>
</dbReference>
<dbReference type="PROSITE" id="PS51725">
    <property type="entry name" value="ABM"/>
    <property type="match status" value="1"/>
</dbReference>
<proteinExistence type="predicted"/>
<dbReference type="OrthoDB" id="287932at2"/>
<feature type="compositionally biased region" description="Polar residues" evidence="1">
    <location>
        <begin position="85"/>
        <end position="94"/>
    </location>
</feature>
<dbReference type="Pfam" id="PF03992">
    <property type="entry name" value="ABM"/>
    <property type="match status" value="1"/>
</dbReference>
<dbReference type="SUPFAM" id="SSF54909">
    <property type="entry name" value="Dimeric alpha+beta barrel"/>
    <property type="match status" value="1"/>
</dbReference>
<dbReference type="Gene3D" id="3.30.70.100">
    <property type="match status" value="1"/>
</dbReference>
<feature type="compositionally biased region" description="Basic residues" evidence="1">
    <location>
        <begin position="70"/>
        <end position="82"/>
    </location>
</feature>
<protein>
    <submittedName>
        <fullName evidence="3">Antibiotic biosynthesis monooxygenase</fullName>
    </submittedName>
</protein>
<comment type="caution">
    <text evidence="3">The sequence shown here is derived from an EMBL/GenBank/DDBJ whole genome shotgun (WGS) entry which is preliminary data.</text>
</comment>
<accession>A0A561BZA1</accession>
<keyword evidence="3" id="KW-0560">Oxidoreductase</keyword>
<evidence type="ECO:0000256" key="1">
    <source>
        <dbReference type="SAM" id="MobiDB-lite"/>
    </source>
</evidence>
<dbReference type="RefSeq" id="WP_145811277.1">
    <property type="nucleotide sequence ID" value="NZ_VIVK01000001.1"/>
</dbReference>
<dbReference type="GO" id="GO:0004497">
    <property type="term" value="F:monooxygenase activity"/>
    <property type="evidence" value="ECO:0007669"/>
    <property type="project" value="UniProtKB-KW"/>
</dbReference>
<sequence>MIVIAGYHLVDADARDQYVTAFSKMVARARESDGCVHFAITADSVDPGQVNSLEIWQDAETLAQWRKRARAGRTARPRHSVVRHYTTTDGGQLL</sequence>
<feature type="domain" description="ABM" evidence="2">
    <location>
        <begin position="2"/>
        <end position="94"/>
    </location>
</feature>
<organism evidence="3 4">
    <name type="scientific">Kribbella amoyensis</name>
    <dbReference type="NCBI Taxonomy" id="996641"/>
    <lineage>
        <taxon>Bacteria</taxon>
        <taxon>Bacillati</taxon>
        <taxon>Actinomycetota</taxon>
        <taxon>Actinomycetes</taxon>
        <taxon>Propionibacteriales</taxon>
        <taxon>Kribbellaceae</taxon>
        <taxon>Kribbella</taxon>
    </lineage>
</organism>
<keyword evidence="4" id="KW-1185">Reference proteome</keyword>
<evidence type="ECO:0000259" key="2">
    <source>
        <dbReference type="PROSITE" id="PS51725"/>
    </source>
</evidence>
<keyword evidence="3" id="KW-0503">Monooxygenase</keyword>
<dbReference type="InterPro" id="IPR007138">
    <property type="entry name" value="ABM_dom"/>
</dbReference>
<name>A0A561BZA1_9ACTN</name>
<gene>
    <name evidence="3" type="ORF">FB561_5366</name>
</gene>
<dbReference type="AlphaFoldDB" id="A0A561BZA1"/>
<evidence type="ECO:0000313" key="3">
    <source>
        <dbReference type="EMBL" id="TWD84191.1"/>
    </source>
</evidence>
<evidence type="ECO:0000313" key="4">
    <source>
        <dbReference type="Proteomes" id="UP000318380"/>
    </source>
</evidence>
<dbReference type="EMBL" id="VIVK01000001">
    <property type="protein sequence ID" value="TWD84191.1"/>
    <property type="molecule type" value="Genomic_DNA"/>
</dbReference>
<dbReference type="Proteomes" id="UP000318380">
    <property type="component" value="Unassembled WGS sequence"/>
</dbReference>
<feature type="region of interest" description="Disordered" evidence="1">
    <location>
        <begin position="70"/>
        <end position="94"/>
    </location>
</feature>
<reference evidence="3 4" key="1">
    <citation type="submission" date="2019-06" db="EMBL/GenBank/DDBJ databases">
        <title>Sequencing the genomes of 1000 actinobacteria strains.</title>
        <authorList>
            <person name="Klenk H.-P."/>
        </authorList>
    </citation>
    <scope>NUCLEOTIDE SEQUENCE [LARGE SCALE GENOMIC DNA]</scope>
    <source>
        <strain evidence="3 4">DSM 24683</strain>
    </source>
</reference>